<accession>A0A0A9HKM1</accession>
<proteinExistence type="predicted"/>
<evidence type="ECO:0000256" key="1">
    <source>
        <dbReference type="SAM" id="MobiDB-lite"/>
    </source>
</evidence>
<reference evidence="2" key="2">
    <citation type="journal article" date="2015" name="Data Brief">
        <title>Shoot transcriptome of the giant reed, Arundo donax.</title>
        <authorList>
            <person name="Barrero R.A."/>
            <person name="Guerrero F.D."/>
            <person name="Moolhuijzen P."/>
            <person name="Goolsby J.A."/>
            <person name="Tidwell J."/>
            <person name="Bellgard S.E."/>
            <person name="Bellgard M.I."/>
        </authorList>
    </citation>
    <scope>NUCLEOTIDE SEQUENCE</scope>
    <source>
        <tissue evidence="2">Shoot tissue taken approximately 20 cm above the soil surface</tissue>
    </source>
</reference>
<dbReference type="AlphaFoldDB" id="A0A0A9HKM1"/>
<name>A0A0A9HKM1_ARUDO</name>
<dbReference type="EMBL" id="GBRH01164458">
    <property type="protein sequence ID" value="JAE33438.1"/>
    <property type="molecule type" value="Transcribed_RNA"/>
</dbReference>
<protein>
    <submittedName>
        <fullName evidence="2">Uncharacterized protein</fullName>
    </submittedName>
</protein>
<evidence type="ECO:0000313" key="2">
    <source>
        <dbReference type="EMBL" id="JAE33438.1"/>
    </source>
</evidence>
<organism evidence="2">
    <name type="scientific">Arundo donax</name>
    <name type="common">Giant reed</name>
    <name type="synonym">Donax arundinaceus</name>
    <dbReference type="NCBI Taxonomy" id="35708"/>
    <lineage>
        <taxon>Eukaryota</taxon>
        <taxon>Viridiplantae</taxon>
        <taxon>Streptophyta</taxon>
        <taxon>Embryophyta</taxon>
        <taxon>Tracheophyta</taxon>
        <taxon>Spermatophyta</taxon>
        <taxon>Magnoliopsida</taxon>
        <taxon>Liliopsida</taxon>
        <taxon>Poales</taxon>
        <taxon>Poaceae</taxon>
        <taxon>PACMAD clade</taxon>
        <taxon>Arundinoideae</taxon>
        <taxon>Arundineae</taxon>
        <taxon>Arundo</taxon>
    </lineage>
</organism>
<sequence length="43" mass="4383">MLTGSILYSPSLFERSIPSCTSSLSPADLSAASSASADEITFA</sequence>
<reference evidence="2" key="1">
    <citation type="submission" date="2014-09" db="EMBL/GenBank/DDBJ databases">
        <authorList>
            <person name="Magalhaes I.L.F."/>
            <person name="Oliveira U."/>
            <person name="Santos F.R."/>
            <person name="Vidigal T.H.D.A."/>
            <person name="Brescovit A.D."/>
            <person name="Santos A.J."/>
        </authorList>
    </citation>
    <scope>NUCLEOTIDE SEQUENCE</scope>
    <source>
        <tissue evidence="2">Shoot tissue taken approximately 20 cm above the soil surface</tissue>
    </source>
</reference>
<feature type="region of interest" description="Disordered" evidence="1">
    <location>
        <begin position="24"/>
        <end position="43"/>
    </location>
</feature>